<dbReference type="EMBL" id="BJVJ01000019">
    <property type="protein sequence ID" value="GEL23405.1"/>
    <property type="molecule type" value="Genomic_DNA"/>
</dbReference>
<dbReference type="Proteomes" id="UP000321685">
    <property type="component" value="Unassembled WGS sequence"/>
</dbReference>
<gene>
    <name evidence="1" type="ORF">PSU4_23590</name>
</gene>
<dbReference type="RefSeq" id="WP_147106445.1">
    <property type="nucleotide sequence ID" value="NZ_BJVJ01000019.1"/>
</dbReference>
<name>A0A511DF30_9PSEU</name>
<comment type="caution">
    <text evidence="1">The sequence shown here is derived from an EMBL/GenBank/DDBJ whole genome shotgun (WGS) entry which is preliminary data.</text>
</comment>
<dbReference type="AlphaFoldDB" id="A0A511DF30"/>
<keyword evidence="2" id="KW-1185">Reference proteome</keyword>
<evidence type="ECO:0000313" key="2">
    <source>
        <dbReference type="Proteomes" id="UP000321685"/>
    </source>
</evidence>
<accession>A0A511DF30</accession>
<evidence type="ECO:0000313" key="1">
    <source>
        <dbReference type="EMBL" id="GEL23405.1"/>
    </source>
</evidence>
<proteinExistence type="predicted"/>
<reference evidence="1 2" key="1">
    <citation type="submission" date="2019-07" db="EMBL/GenBank/DDBJ databases">
        <title>Whole genome shotgun sequence of Pseudonocardia sulfidoxydans NBRC 16205.</title>
        <authorList>
            <person name="Hosoyama A."/>
            <person name="Uohara A."/>
            <person name="Ohji S."/>
            <person name="Ichikawa N."/>
        </authorList>
    </citation>
    <scope>NUCLEOTIDE SEQUENCE [LARGE SCALE GENOMIC DNA]</scope>
    <source>
        <strain evidence="1 2">NBRC 16205</strain>
    </source>
</reference>
<protein>
    <submittedName>
        <fullName evidence="1">Uncharacterized protein</fullName>
    </submittedName>
</protein>
<dbReference type="OrthoDB" id="9882040at2"/>
<organism evidence="1 2">
    <name type="scientific">Pseudonocardia sulfidoxydans NBRC 16205</name>
    <dbReference type="NCBI Taxonomy" id="1223511"/>
    <lineage>
        <taxon>Bacteria</taxon>
        <taxon>Bacillati</taxon>
        <taxon>Actinomycetota</taxon>
        <taxon>Actinomycetes</taxon>
        <taxon>Pseudonocardiales</taxon>
        <taxon>Pseudonocardiaceae</taxon>
        <taxon>Pseudonocardia</taxon>
    </lineage>
</organism>
<sequence>MGRRLSDIAFEEQHSLDDVRAAVAELVADPGTAPDTVIADPGTDRERVETASGIYADQQLTDAGDKAVTEMLSRLHSGGGTPEHPAF</sequence>